<dbReference type="EMBL" id="LRBS01000128">
    <property type="protein sequence ID" value="OII70911.1"/>
    <property type="molecule type" value="Genomic_DNA"/>
</dbReference>
<dbReference type="VEuPathDB" id="CryptoDB:cand_024960"/>
<dbReference type="AlphaFoldDB" id="A0A1J4MA88"/>
<dbReference type="Proteomes" id="UP000186804">
    <property type="component" value="Unassembled WGS sequence"/>
</dbReference>
<dbReference type="RefSeq" id="XP_067066357.1">
    <property type="nucleotide sequence ID" value="XM_067212726.1"/>
</dbReference>
<accession>A0A1J4MA88</accession>
<dbReference type="GeneID" id="92366680"/>
<evidence type="ECO:0000313" key="2">
    <source>
        <dbReference type="Proteomes" id="UP000186804"/>
    </source>
</evidence>
<protein>
    <submittedName>
        <fullName evidence="1">Uncharacterized protein</fullName>
    </submittedName>
</protein>
<organism evidence="1 2">
    <name type="scientific">Cryptosporidium andersoni</name>
    <dbReference type="NCBI Taxonomy" id="117008"/>
    <lineage>
        <taxon>Eukaryota</taxon>
        <taxon>Sar</taxon>
        <taxon>Alveolata</taxon>
        <taxon>Apicomplexa</taxon>
        <taxon>Conoidasida</taxon>
        <taxon>Coccidia</taxon>
        <taxon>Eucoccidiorida</taxon>
        <taxon>Eimeriorina</taxon>
        <taxon>Cryptosporidiidae</taxon>
        <taxon>Cryptosporidium</taxon>
    </lineage>
</organism>
<proteinExistence type="predicted"/>
<reference evidence="1 2" key="1">
    <citation type="submission" date="2016-10" db="EMBL/GenBank/DDBJ databases">
        <title>Reductive evolution of mitochondrial metabolism and differential evolution of invasion-related proteins in Cryptosporidium.</title>
        <authorList>
            <person name="Liu S."/>
            <person name="Roellig D.M."/>
            <person name="Guo Y."/>
            <person name="Li N."/>
            <person name="Frace M.A."/>
            <person name="Tang K."/>
            <person name="Zhang L."/>
            <person name="Feng Y."/>
            <person name="Xiao L."/>
        </authorList>
    </citation>
    <scope>NUCLEOTIDE SEQUENCE [LARGE SCALE GENOMIC DNA]</scope>
    <source>
        <strain evidence="1">30847</strain>
    </source>
</reference>
<evidence type="ECO:0000313" key="1">
    <source>
        <dbReference type="EMBL" id="OII70911.1"/>
    </source>
</evidence>
<dbReference type="OrthoDB" id="10335318at2759"/>
<comment type="caution">
    <text evidence="1">The sequence shown here is derived from an EMBL/GenBank/DDBJ whole genome shotgun (WGS) entry which is preliminary data.</text>
</comment>
<name>A0A1J4MA88_9CRYT</name>
<gene>
    <name evidence="1" type="ORF">cand_024960</name>
</gene>
<sequence length="121" mass="14199">MRHYTSKLLLLQIQRLNIRSGVISFTSLGTELLNKSSDDLEKDYEEVTLKLSHLLADLEYYRKEWTFYCDSNLDTDEDDDFCPALNKVIKKINNKVSSYTHIQSIIRNCLAKRSFEELDND</sequence>
<keyword evidence="2" id="KW-1185">Reference proteome</keyword>